<dbReference type="InterPro" id="IPR004636">
    <property type="entry name" value="AcOrn/SuccOrn_fam"/>
</dbReference>
<evidence type="ECO:0000256" key="2">
    <source>
        <dbReference type="ARBA" id="ARBA00022605"/>
    </source>
</evidence>
<feature type="binding site" evidence="5">
    <location>
        <position position="156"/>
    </location>
    <ligand>
        <name>N(2)-acetyl-L-ornithine</name>
        <dbReference type="ChEBI" id="CHEBI:57805"/>
    </ligand>
</feature>
<comment type="similarity">
    <text evidence="5">Belongs to the class-III pyridoxal-phosphate-dependent aminotransferase family. ArgD subfamily.</text>
</comment>
<dbReference type="FunFam" id="3.40.640.10:FF:000004">
    <property type="entry name" value="Acetylornithine aminotransferase"/>
    <property type="match status" value="1"/>
</dbReference>
<dbReference type="PANTHER" id="PTHR11986:SF79">
    <property type="entry name" value="ACETYLORNITHINE AMINOTRANSFERASE, MITOCHONDRIAL"/>
    <property type="match status" value="1"/>
</dbReference>
<dbReference type="GO" id="GO:0006526">
    <property type="term" value="P:L-arginine biosynthetic process"/>
    <property type="evidence" value="ECO:0007669"/>
    <property type="project" value="UniProtKB-UniRule"/>
</dbReference>
<keyword evidence="4 5" id="KW-0663">Pyridoxal phosphate</keyword>
<feature type="binding site" evidence="5">
    <location>
        <position position="303"/>
    </location>
    <ligand>
        <name>pyridoxal 5'-phosphate</name>
        <dbReference type="ChEBI" id="CHEBI:597326"/>
    </ligand>
</feature>
<dbReference type="InterPro" id="IPR015422">
    <property type="entry name" value="PyrdxlP-dep_Trfase_small"/>
</dbReference>
<dbReference type="InterPro" id="IPR015424">
    <property type="entry name" value="PyrdxlP-dep_Trfase"/>
</dbReference>
<feature type="binding site" evidence="5">
    <location>
        <begin position="241"/>
        <end position="244"/>
    </location>
    <ligand>
        <name>pyridoxal 5'-phosphate</name>
        <dbReference type="ChEBI" id="CHEBI:597326"/>
    </ligand>
</feature>
<dbReference type="Pfam" id="PF00202">
    <property type="entry name" value="Aminotran_3"/>
    <property type="match status" value="1"/>
</dbReference>
<keyword evidence="3 5" id="KW-0808">Transferase</keyword>
<dbReference type="NCBIfam" id="NF002874">
    <property type="entry name" value="PRK03244.1"/>
    <property type="match status" value="1"/>
</dbReference>
<keyword evidence="5" id="KW-0055">Arginine biosynthesis</keyword>
<organism evidence="7">
    <name type="scientific">Jonesiaceae bacterium BS-20</name>
    <dbReference type="NCBI Taxonomy" id="3120821"/>
    <lineage>
        <taxon>Bacteria</taxon>
        <taxon>Bacillati</taxon>
        <taxon>Actinomycetota</taxon>
        <taxon>Actinomycetes</taxon>
        <taxon>Micrococcales</taxon>
        <taxon>Jonesiaceae</taxon>
    </lineage>
</organism>
<evidence type="ECO:0000256" key="6">
    <source>
        <dbReference type="SAM" id="MobiDB-lite"/>
    </source>
</evidence>
<reference evidence="7" key="1">
    <citation type="submission" date="2024-02" db="EMBL/GenBank/DDBJ databases">
        <title>Tomenella chthoni gen. nov. sp. nov., a member of the family Jonesiaceae isolated from bat guano.</title>
        <authorList>
            <person name="Miller S.L."/>
            <person name="King J."/>
            <person name="Sankaranarayanan K."/>
            <person name="Lawson P.A."/>
        </authorList>
    </citation>
    <scope>NUCLEOTIDE SEQUENCE</scope>
    <source>
        <strain evidence="7">BS-20</strain>
    </source>
</reference>
<comment type="cofactor">
    <cofactor evidence="5">
        <name>pyridoxal 5'-phosphate</name>
        <dbReference type="ChEBI" id="CHEBI:597326"/>
    </cofactor>
    <text evidence="5">Binds 1 pyridoxal phosphate per subunit.</text>
</comment>
<dbReference type="GO" id="GO:0003992">
    <property type="term" value="F:N2-acetyl-L-ornithine:2-oxoglutarate 5-aminotransferase activity"/>
    <property type="evidence" value="ECO:0007669"/>
    <property type="project" value="UniProtKB-UniRule"/>
</dbReference>
<dbReference type="PROSITE" id="PS00600">
    <property type="entry name" value="AA_TRANSFER_CLASS_3"/>
    <property type="match status" value="1"/>
</dbReference>
<sequence>MSADLTVQDNRDSQGHEVATSGSEWTKRYSGAIMDTFGLPQTVLVRGEGVYVWDADGKKYLDLLAGIAVNVLGHAHPTLTAAISAQLGTLGHVSNFFGTPAQITLAETLLNLAQAPSESRVFFTNSGTEANEAAFKMARRTGRPRILALEGAFHGRTMGALALTHKPDYRAPFEPLPGGVEFLPFGDFCALEAAFATGGDQIAAMFVEPLQGEAGVRSLPAGYLAKVRELTSQHGALMILDEVQTGVARTGAWFAHQLPEIGEGITPDAMTLAKGLGGGIPIGAVIAYGKAATLLGRGQHGTTFGGNPVASAAALATLGVIDRDSVMANVNAVGQYVRSQILGLNHPLIKAVRGHGLLIAVEFTDAISAQVTARALAAGFIINAVNPSAIRLAPPLVITKEQIQPFIDFLGQLPNEAGAFTQ</sequence>
<comment type="pathway">
    <text evidence="5">Amino-acid biosynthesis; L-arginine biosynthesis; N(2)-acetyl-L-ornithine from L-glutamate: step 4/4.</text>
</comment>
<evidence type="ECO:0000256" key="1">
    <source>
        <dbReference type="ARBA" id="ARBA00022576"/>
    </source>
</evidence>
<dbReference type="NCBIfam" id="TIGR00707">
    <property type="entry name" value="argD"/>
    <property type="match status" value="1"/>
</dbReference>
<comment type="subcellular location">
    <subcellularLocation>
        <location evidence="5">Cytoplasm</location>
    </subcellularLocation>
</comment>
<accession>A0AAU7DX70</accession>
<feature type="binding site" evidence="5">
    <location>
        <position position="153"/>
    </location>
    <ligand>
        <name>pyridoxal 5'-phosphate</name>
        <dbReference type="ChEBI" id="CHEBI:597326"/>
    </ligand>
</feature>
<dbReference type="GO" id="GO:0005737">
    <property type="term" value="C:cytoplasm"/>
    <property type="evidence" value="ECO:0007669"/>
    <property type="project" value="UniProtKB-SubCell"/>
</dbReference>
<dbReference type="SUPFAM" id="SSF53383">
    <property type="entry name" value="PLP-dependent transferases"/>
    <property type="match status" value="1"/>
</dbReference>
<evidence type="ECO:0000256" key="3">
    <source>
        <dbReference type="ARBA" id="ARBA00022679"/>
    </source>
</evidence>
<evidence type="ECO:0000256" key="4">
    <source>
        <dbReference type="ARBA" id="ARBA00022898"/>
    </source>
</evidence>
<evidence type="ECO:0000313" key="7">
    <source>
        <dbReference type="EMBL" id="XBH22609.1"/>
    </source>
</evidence>
<evidence type="ECO:0000256" key="5">
    <source>
        <dbReference type="HAMAP-Rule" id="MF_01107"/>
    </source>
</evidence>
<dbReference type="EC" id="2.6.1.11" evidence="5"/>
<feature type="binding site" evidence="5">
    <location>
        <begin position="127"/>
        <end position="128"/>
    </location>
    <ligand>
        <name>pyridoxal 5'-phosphate</name>
        <dbReference type="ChEBI" id="CHEBI:597326"/>
    </ligand>
</feature>
<feature type="region of interest" description="Disordered" evidence="6">
    <location>
        <begin position="1"/>
        <end position="22"/>
    </location>
</feature>
<dbReference type="AlphaFoldDB" id="A0AAU7DX70"/>
<feature type="binding site" evidence="5">
    <location>
        <position position="302"/>
    </location>
    <ligand>
        <name>N(2)-acetyl-L-ornithine</name>
        <dbReference type="ChEBI" id="CHEBI:57805"/>
    </ligand>
</feature>
<comment type="catalytic activity">
    <reaction evidence="5">
        <text>N(2)-acetyl-L-ornithine + 2-oxoglutarate = N-acetyl-L-glutamate 5-semialdehyde + L-glutamate</text>
        <dbReference type="Rhea" id="RHEA:18049"/>
        <dbReference type="ChEBI" id="CHEBI:16810"/>
        <dbReference type="ChEBI" id="CHEBI:29123"/>
        <dbReference type="ChEBI" id="CHEBI:29985"/>
        <dbReference type="ChEBI" id="CHEBI:57805"/>
        <dbReference type="EC" id="2.6.1.11"/>
    </reaction>
</comment>
<dbReference type="HAMAP" id="MF_01107">
    <property type="entry name" value="ArgD_aminotrans_3"/>
    <property type="match status" value="1"/>
</dbReference>
<dbReference type="PIRSF" id="PIRSF000521">
    <property type="entry name" value="Transaminase_4ab_Lys_Orn"/>
    <property type="match status" value="1"/>
</dbReference>
<dbReference type="GO" id="GO:0030170">
    <property type="term" value="F:pyridoxal phosphate binding"/>
    <property type="evidence" value="ECO:0007669"/>
    <property type="project" value="InterPro"/>
</dbReference>
<feature type="modified residue" description="N6-(pyridoxal phosphate)lysine" evidence="5">
    <location>
        <position position="274"/>
    </location>
</feature>
<dbReference type="InterPro" id="IPR015421">
    <property type="entry name" value="PyrdxlP-dep_Trfase_major"/>
</dbReference>
<dbReference type="PANTHER" id="PTHR11986">
    <property type="entry name" value="AMINOTRANSFERASE CLASS III"/>
    <property type="match status" value="1"/>
</dbReference>
<protein>
    <recommendedName>
        <fullName evidence="5">Acetylornithine aminotransferase</fullName>
        <shortName evidence="5">ACOAT</shortName>
        <ecNumber evidence="5">2.6.1.11</ecNumber>
    </recommendedName>
</protein>
<keyword evidence="2 5" id="KW-0028">Amino-acid biosynthesis</keyword>
<dbReference type="GO" id="GO:0042802">
    <property type="term" value="F:identical protein binding"/>
    <property type="evidence" value="ECO:0007669"/>
    <property type="project" value="TreeGrafter"/>
</dbReference>
<dbReference type="InterPro" id="IPR005814">
    <property type="entry name" value="Aminotrans_3"/>
</dbReference>
<dbReference type="CDD" id="cd00610">
    <property type="entry name" value="OAT_like"/>
    <property type="match status" value="1"/>
</dbReference>
<comment type="subunit">
    <text evidence="5">Homodimer.</text>
</comment>
<dbReference type="InterPro" id="IPR050103">
    <property type="entry name" value="Class-III_PLP-dep_AT"/>
</dbReference>
<dbReference type="Gene3D" id="3.90.1150.10">
    <property type="entry name" value="Aspartate Aminotransferase, domain 1"/>
    <property type="match status" value="1"/>
</dbReference>
<name>A0AAU7DX70_9MICO</name>
<gene>
    <name evidence="5" type="primary">argD</name>
    <name evidence="7" type="ORF">V5R04_05140</name>
</gene>
<dbReference type="InterPro" id="IPR049704">
    <property type="entry name" value="Aminotrans_3_PPA_site"/>
</dbReference>
<dbReference type="Gene3D" id="3.40.640.10">
    <property type="entry name" value="Type I PLP-dependent aspartate aminotransferase-like (Major domain)"/>
    <property type="match status" value="1"/>
</dbReference>
<dbReference type="EMBL" id="CP146203">
    <property type="protein sequence ID" value="XBH22609.1"/>
    <property type="molecule type" value="Genomic_DNA"/>
</dbReference>
<keyword evidence="5" id="KW-0963">Cytoplasm</keyword>
<comment type="miscellaneous">
    <text evidence="5">May also have succinyldiaminopimelate aminotransferase activity, thus carrying out the corresponding step in lysine biosynthesis.</text>
</comment>
<keyword evidence="1 5" id="KW-0032">Aminotransferase</keyword>
<proteinExistence type="inferred from homology"/>